<name>A0ABW5GV56_9PSEU</name>
<dbReference type="RefSeq" id="WP_345399770.1">
    <property type="nucleotide sequence ID" value="NZ_BAABHG010000010.1"/>
</dbReference>
<dbReference type="Pfam" id="PF02645">
    <property type="entry name" value="DegV"/>
    <property type="match status" value="1"/>
</dbReference>
<evidence type="ECO:0000313" key="3">
    <source>
        <dbReference type="Proteomes" id="UP001597419"/>
    </source>
</evidence>
<protein>
    <submittedName>
        <fullName evidence="2">DegV family protein</fullName>
    </submittedName>
</protein>
<dbReference type="PANTHER" id="PTHR33434">
    <property type="entry name" value="DEGV DOMAIN-CONTAINING PROTEIN DR_1986-RELATED"/>
    <property type="match status" value="1"/>
</dbReference>
<comment type="caution">
    <text evidence="2">The sequence shown here is derived from an EMBL/GenBank/DDBJ whole genome shotgun (WGS) entry which is preliminary data.</text>
</comment>
<evidence type="ECO:0000313" key="2">
    <source>
        <dbReference type="EMBL" id="MFD2464819.1"/>
    </source>
</evidence>
<dbReference type="InterPro" id="IPR050270">
    <property type="entry name" value="DegV_domain_contain"/>
</dbReference>
<dbReference type="NCBIfam" id="TIGR00762">
    <property type="entry name" value="DegV"/>
    <property type="match status" value="1"/>
</dbReference>
<keyword evidence="1" id="KW-0446">Lipid-binding</keyword>
<gene>
    <name evidence="2" type="ORF">ACFSYJ_39810</name>
</gene>
<sequence>MAASIAVITDSSSCLPEQLAARWGIGVAQIQLHVGDHLDDEHRFDRAELIESMRAGTPVSTTPPDPGAFFWAYQDAAARGAAAVVSIHISGRMSATVEAAREAAQQVRIPVHILDSGTLGMSLGFAAVSAARTAAAGAQADRVIAAAEQRCRTSAEFVYVDTLEYLRRGGRIGAAQSMLGTALSIKPLLTVTAGEVSPASRARGTKRALGKLVDLAVQTAGTRRVDVAVTRFGGPDERELEIGGAIRRRVTGLGEALLVEASTVIGAHVGPGAIGITVSPVS</sequence>
<dbReference type="InterPro" id="IPR003797">
    <property type="entry name" value="DegV"/>
</dbReference>
<proteinExistence type="predicted"/>
<dbReference type="EMBL" id="JBHUKU010000028">
    <property type="protein sequence ID" value="MFD2464819.1"/>
    <property type="molecule type" value="Genomic_DNA"/>
</dbReference>
<dbReference type="Gene3D" id="3.40.50.10170">
    <property type="match status" value="1"/>
</dbReference>
<dbReference type="Gene3D" id="3.30.1180.10">
    <property type="match status" value="1"/>
</dbReference>
<organism evidence="2 3">
    <name type="scientific">Amycolatopsis samaneae</name>
    <dbReference type="NCBI Taxonomy" id="664691"/>
    <lineage>
        <taxon>Bacteria</taxon>
        <taxon>Bacillati</taxon>
        <taxon>Actinomycetota</taxon>
        <taxon>Actinomycetes</taxon>
        <taxon>Pseudonocardiales</taxon>
        <taxon>Pseudonocardiaceae</taxon>
        <taxon>Amycolatopsis</taxon>
    </lineage>
</organism>
<dbReference type="PANTHER" id="PTHR33434:SF2">
    <property type="entry name" value="FATTY ACID-BINDING PROTEIN TM_1468"/>
    <property type="match status" value="1"/>
</dbReference>
<dbReference type="Proteomes" id="UP001597419">
    <property type="component" value="Unassembled WGS sequence"/>
</dbReference>
<evidence type="ECO:0000256" key="1">
    <source>
        <dbReference type="ARBA" id="ARBA00023121"/>
    </source>
</evidence>
<dbReference type="PROSITE" id="PS51482">
    <property type="entry name" value="DEGV"/>
    <property type="match status" value="1"/>
</dbReference>
<dbReference type="InterPro" id="IPR043168">
    <property type="entry name" value="DegV_C"/>
</dbReference>
<dbReference type="SUPFAM" id="SSF82549">
    <property type="entry name" value="DAK1/DegV-like"/>
    <property type="match status" value="1"/>
</dbReference>
<reference evidence="3" key="1">
    <citation type="journal article" date="2019" name="Int. J. Syst. Evol. Microbiol.">
        <title>The Global Catalogue of Microorganisms (GCM) 10K type strain sequencing project: providing services to taxonomists for standard genome sequencing and annotation.</title>
        <authorList>
            <consortium name="The Broad Institute Genomics Platform"/>
            <consortium name="The Broad Institute Genome Sequencing Center for Infectious Disease"/>
            <person name="Wu L."/>
            <person name="Ma J."/>
        </authorList>
    </citation>
    <scope>NUCLEOTIDE SEQUENCE [LARGE SCALE GENOMIC DNA]</scope>
    <source>
        <strain evidence="3">CGMCC 4.7643</strain>
    </source>
</reference>
<accession>A0ABW5GV56</accession>
<keyword evidence="3" id="KW-1185">Reference proteome</keyword>